<dbReference type="InterPro" id="IPR011992">
    <property type="entry name" value="EF-hand-dom_pair"/>
</dbReference>
<dbReference type="PROSITE" id="PS50222">
    <property type="entry name" value="EF_HAND_2"/>
    <property type="match status" value="2"/>
</dbReference>
<evidence type="ECO:0000256" key="1">
    <source>
        <dbReference type="ARBA" id="ARBA00022837"/>
    </source>
</evidence>
<accession>A0ABP0RVN2</accession>
<feature type="domain" description="EF-hand" evidence="2">
    <location>
        <begin position="40"/>
        <end position="75"/>
    </location>
</feature>
<dbReference type="Gene3D" id="1.10.238.10">
    <property type="entry name" value="EF-hand"/>
    <property type="match status" value="1"/>
</dbReference>
<feature type="domain" description="EF-hand" evidence="2">
    <location>
        <begin position="83"/>
        <end position="118"/>
    </location>
</feature>
<gene>
    <name evidence="3" type="ORF">CCMP2556_LOCUS48517</name>
</gene>
<organism evidence="3 4">
    <name type="scientific">Durusdinium trenchii</name>
    <dbReference type="NCBI Taxonomy" id="1381693"/>
    <lineage>
        <taxon>Eukaryota</taxon>
        <taxon>Sar</taxon>
        <taxon>Alveolata</taxon>
        <taxon>Dinophyceae</taxon>
        <taxon>Suessiales</taxon>
        <taxon>Symbiodiniaceae</taxon>
        <taxon>Durusdinium</taxon>
    </lineage>
</organism>
<dbReference type="InterPro" id="IPR002048">
    <property type="entry name" value="EF_hand_dom"/>
</dbReference>
<reference evidence="3 4" key="1">
    <citation type="submission" date="2024-02" db="EMBL/GenBank/DDBJ databases">
        <authorList>
            <person name="Chen Y."/>
            <person name="Shah S."/>
            <person name="Dougan E. K."/>
            <person name="Thang M."/>
            <person name="Chan C."/>
        </authorList>
    </citation>
    <scope>NUCLEOTIDE SEQUENCE [LARGE SCALE GENOMIC DNA]</scope>
</reference>
<evidence type="ECO:0000313" key="4">
    <source>
        <dbReference type="Proteomes" id="UP001642484"/>
    </source>
</evidence>
<protein>
    <recommendedName>
        <fullName evidence="2">EF-hand domain-containing protein</fullName>
    </recommendedName>
</protein>
<dbReference type="InterPro" id="IPR018247">
    <property type="entry name" value="EF_Hand_1_Ca_BS"/>
</dbReference>
<sequence>MLSFLLPSDLPSQVFCNTAIESAHADKEVATIKQVHTKDQQVEALRSVFQEIDSTHSSEMSFQDVQDAISSGELSSFMEAMGISTDDIWTLCMLLDADKNGRIDLDEFVSGCMQLHGPAKSLQLAKMSMENKLTRRAIRTLTEEMLDLKSSLRGTRSAAAPRREVF</sequence>
<proteinExistence type="predicted"/>
<dbReference type="EMBL" id="CAXAMN010026472">
    <property type="protein sequence ID" value="CAK9103301.1"/>
    <property type="molecule type" value="Genomic_DNA"/>
</dbReference>
<evidence type="ECO:0000259" key="2">
    <source>
        <dbReference type="PROSITE" id="PS50222"/>
    </source>
</evidence>
<evidence type="ECO:0000313" key="3">
    <source>
        <dbReference type="EMBL" id="CAK9103301.1"/>
    </source>
</evidence>
<dbReference type="PROSITE" id="PS00018">
    <property type="entry name" value="EF_HAND_1"/>
    <property type="match status" value="1"/>
</dbReference>
<name>A0ABP0RVN2_9DINO</name>
<dbReference type="SUPFAM" id="SSF47473">
    <property type="entry name" value="EF-hand"/>
    <property type="match status" value="1"/>
</dbReference>
<comment type="caution">
    <text evidence="3">The sequence shown here is derived from an EMBL/GenBank/DDBJ whole genome shotgun (WGS) entry which is preliminary data.</text>
</comment>
<dbReference type="Proteomes" id="UP001642484">
    <property type="component" value="Unassembled WGS sequence"/>
</dbReference>
<keyword evidence="1" id="KW-0106">Calcium</keyword>
<keyword evidence="4" id="KW-1185">Reference proteome</keyword>